<dbReference type="InterPro" id="IPR001680">
    <property type="entry name" value="WD40_rpt"/>
</dbReference>
<gene>
    <name evidence="10" type="ORF">HCN44_001355</name>
</gene>
<dbReference type="GO" id="GO:0005634">
    <property type="term" value="C:nucleus"/>
    <property type="evidence" value="ECO:0007669"/>
    <property type="project" value="UniProtKB-SubCell"/>
</dbReference>
<dbReference type="GO" id="GO:0106004">
    <property type="term" value="P:tRNA (guanine-N7)-methylation"/>
    <property type="evidence" value="ECO:0007669"/>
    <property type="project" value="UniProtKB-UniRule"/>
</dbReference>
<evidence type="ECO:0000313" key="11">
    <source>
        <dbReference type="Proteomes" id="UP000639338"/>
    </source>
</evidence>
<comment type="caution">
    <text evidence="10">The sequence shown here is derived from an EMBL/GenBank/DDBJ whole genome shotgun (WGS) entry which is preliminary data.</text>
</comment>
<comment type="function">
    <text evidence="8">Required for the formation of N(7)-methylguanine at position 46 (m7G46) in tRNA. In the complex, it is required to stabilize and induce conformational changes of the catalytic subunit.</text>
</comment>
<evidence type="ECO:0000256" key="8">
    <source>
        <dbReference type="HAMAP-Rule" id="MF_03056"/>
    </source>
</evidence>
<comment type="pathway">
    <text evidence="8">tRNA modification; N(7)-methylguanine-tRNA biosynthesis.</text>
</comment>
<dbReference type="GO" id="GO:0043527">
    <property type="term" value="C:tRNA methyltransferase complex"/>
    <property type="evidence" value="ECO:0007669"/>
    <property type="project" value="TreeGrafter"/>
</dbReference>
<dbReference type="AlphaFoldDB" id="A0A835CT78"/>
<dbReference type="Proteomes" id="UP000639338">
    <property type="component" value="Unassembled WGS sequence"/>
</dbReference>
<evidence type="ECO:0000256" key="5">
    <source>
        <dbReference type="ARBA" id="ARBA00023242"/>
    </source>
</evidence>
<reference evidence="10 11" key="1">
    <citation type="submission" date="2020-08" db="EMBL/GenBank/DDBJ databases">
        <title>Aphidius gifuensis genome sequencing and assembly.</title>
        <authorList>
            <person name="Du Z."/>
        </authorList>
    </citation>
    <scope>NUCLEOTIDE SEQUENCE [LARGE SCALE GENOMIC DNA]</scope>
    <source>
        <strain evidence="10">YNYX2018</strain>
        <tissue evidence="10">Adults</tissue>
    </source>
</reference>
<comment type="subunit">
    <text evidence="7">Forms a heterodimer with the catalytic subunit Mettl1. Interacts with mei-P26 and weakly interacts with bgcn; required for the function or formation of the mei-P26-bgcn-bam-sxl complex. Interacts with nanos; may be involved in mei-P26-dependent derepression of the BMP signaling pathway. Interacts with Myc; the interaction may be mediated by mei-P26 and may be involved in the regulation of ribosome biogenesis.</text>
</comment>
<dbReference type="PANTHER" id="PTHR16288:SF0">
    <property type="entry name" value="TRNA (GUANINE-N(7)-)-METHYLTRANSFERASE NON-CATALYTIC SUBUNIT WDR4"/>
    <property type="match status" value="1"/>
</dbReference>
<dbReference type="GO" id="GO:0005829">
    <property type="term" value="C:cytosol"/>
    <property type="evidence" value="ECO:0007669"/>
    <property type="project" value="TreeGrafter"/>
</dbReference>
<dbReference type="Gene3D" id="2.130.10.10">
    <property type="entry name" value="YVTN repeat-like/Quinoprotein amine dehydrogenase"/>
    <property type="match status" value="1"/>
</dbReference>
<dbReference type="OrthoDB" id="371245at2759"/>
<accession>A0A835CT78</accession>
<keyword evidence="11" id="KW-1185">Reference proteome</keyword>
<dbReference type="EMBL" id="JACMRX010000003">
    <property type="protein sequence ID" value="KAF7992030.1"/>
    <property type="molecule type" value="Genomic_DNA"/>
</dbReference>
<dbReference type="InterPro" id="IPR028884">
    <property type="entry name" value="Trm82"/>
</dbReference>
<proteinExistence type="inferred from homology"/>
<dbReference type="PROSITE" id="PS50082">
    <property type="entry name" value="WD_REPEATS_2"/>
    <property type="match status" value="1"/>
</dbReference>
<organism evidence="10 11">
    <name type="scientific">Aphidius gifuensis</name>
    <name type="common">Parasitoid wasp</name>
    <dbReference type="NCBI Taxonomy" id="684658"/>
    <lineage>
        <taxon>Eukaryota</taxon>
        <taxon>Metazoa</taxon>
        <taxon>Ecdysozoa</taxon>
        <taxon>Arthropoda</taxon>
        <taxon>Hexapoda</taxon>
        <taxon>Insecta</taxon>
        <taxon>Pterygota</taxon>
        <taxon>Neoptera</taxon>
        <taxon>Endopterygota</taxon>
        <taxon>Hymenoptera</taxon>
        <taxon>Apocrita</taxon>
        <taxon>Ichneumonoidea</taxon>
        <taxon>Braconidae</taxon>
        <taxon>Aphidiinae</taxon>
        <taxon>Aphidius</taxon>
    </lineage>
</organism>
<comment type="function">
    <text evidence="6">Required for the Mettl1-dependent formation of N(7)-methylguanine at position 46 (m7G46) in tRNA. In the Mettl1-wuho methyltransferase complex, it is required to stabilize and induce conformational changes of the catalytic subunit. Required for binding of nanos mRNA and repression of translation by the mei-P26-bgcn-bam-sxl complex. May cooperate with mei-P26 and nanos to derepress the BMP signaling pathway. May cooperate with mei-P26 to suppress expression of a subset of microRNAs. May cooperate with mei-P26 to regulate bam expression levels in germline cells during gametogenesis. Required to promote mitosis to meiosis transition during gametogenesis. May regulate germline cell division in part by regulating ribosome biogenesis.</text>
</comment>
<dbReference type="HAMAP" id="MF_03056">
    <property type="entry name" value="TRM82"/>
    <property type="match status" value="1"/>
</dbReference>
<evidence type="ECO:0000256" key="6">
    <source>
        <dbReference type="ARBA" id="ARBA00093337"/>
    </source>
</evidence>
<dbReference type="InterPro" id="IPR015943">
    <property type="entry name" value="WD40/YVTN_repeat-like_dom_sf"/>
</dbReference>
<evidence type="ECO:0000256" key="7">
    <source>
        <dbReference type="ARBA" id="ARBA00093542"/>
    </source>
</evidence>
<keyword evidence="3 8" id="KW-0819">tRNA processing</keyword>
<feature type="repeat" description="WD" evidence="9">
    <location>
        <begin position="181"/>
        <end position="223"/>
    </location>
</feature>
<dbReference type="SUPFAM" id="SSF50978">
    <property type="entry name" value="WD40 repeat-like"/>
    <property type="match status" value="1"/>
</dbReference>
<dbReference type="InterPro" id="IPR036322">
    <property type="entry name" value="WD40_repeat_dom_sf"/>
</dbReference>
<evidence type="ECO:0000256" key="2">
    <source>
        <dbReference type="ARBA" id="ARBA00022574"/>
    </source>
</evidence>
<evidence type="ECO:0000313" key="10">
    <source>
        <dbReference type="EMBL" id="KAF7992030.1"/>
    </source>
</evidence>
<evidence type="ECO:0000256" key="9">
    <source>
        <dbReference type="PROSITE-ProRule" id="PRU00221"/>
    </source>
</evidence>
<dbReference type="Pfam" id="PF00400">
    <property type="entry name" value="WD40"/>
    <property type="match status" value="1"/>
</dbReference>
<comment type="subcellular location">
    <subcellularLocation>
        <location evidence="1 8">Nucleus</location>
    </subcellularLocation>
</comment>
<dbReference type="PANTHER" id="PTHR16288">
    <property type="entry name" value="WD40 REPEAT PROTEIN 4"/>
    <property type="match status" value="1"/>
</dbReference>
<evidence type="ECO:0000256" key="4">
    <source>
        <dbReference type="ARBA" id="ARBA00022737"/>
    </source>
</evidence>
<protein>
    <recommendedName>
        <fullName evidence="12">tRNA (guanine-N(7)-)-methyltransferase non-catalytic subunit wuho</fullName>
    </recommendedName>
</protein>
<sequence>MSFSVHGSFIIVCSCENILIYNINNGEESILKIPNINIITNTSNNLLKQHNNSDVDTCHGITSIEYSNDGKYICLCTNRKQLCLYDRLNNNKLVSNRTLIRAASRVRLTPNNDIIVADKSGDAYLYSLSKPDEPGKLILGHLSMLLDVLVTKDNKYIITADRDEKIRVSKFKNSYNIQSFCLGHTKFVSNICQLPHDSSIIASAGGDGFVKFWQYKNGQEMNSINYSDKIKCKDIVHLNESLNDLELTDPIETLPVKHLISTIIPNNNNNNNSSSLILLTFYGSGLVLLYKITGSITIVNDNDNIKFLQSIIIDDEPIQVHFANDKLWMLLKSGVQVYKFNNNDEMFIQDIEYNDKLDKLNKSWIKLENNVNNQIFYPILYKRKFDNVQEYKEKKKSRIEK</sequence>
<evidence type="ECO:0000256" key="3">
    <source>
        <dbReference type="ARBA" id="ARBA00022694"/>
    </source>
</evidence>
<evidence type="ECO:0000256" key="1">
    <source>
        <dbReference type="ARBA" id="ARBA00004123"/>
    </source>
</evidence>
<name>A0A835CT78_APHGI</name>
<keyword evidence="5 8" id="KW-0539">Nucleus</keyword>
<dbReference type="UniPathway" id="UPA00989"/>
<evidence type="ECO:0008006" key="12">
    <source>
        <dbReference type="Google" id="ProtNLM"/>
    </source>
</evidence>
<keyword evidence="2 8" id="KW-0853">WD repeat</keyword>
<comment type="similarity">
    <text evidence="8">Belongs to the WD repeat TRM82 family.</text>
</comment>
<keyword evidence="4 8" id="KW-0677">Repeat</keyword>
<dbReference type="SMART" id="SM00320">
    <property type="entry name" value="WD40"/>
    <property type="match status" value="3"/>
</dbReference>